<sequence length="278" mass="30928">MDPELPRDQRVVIGTEATVCAIAPYVRDDHYTAVPIVVSASDKTETGEEIAVWVQRVIDRYQEHPDGEKVHGPLWSFGTDGDGTYRKGKHILFMAEEVPASTELGKCLRKLLGLNIRTSKEGIVSTCDPKHVIKRFATFLRNVAGMTVVNHRVTPQIILNQLTTLGLQAEEARLLLDPADKQNVDSSSPSLNPHDANNRKYVAFIAEVLHLFVEPFINPELTLSQQVCSLIAYVHLIATLYIRHQTAFMMGALYADSQAIVKNIIFLVARTQLVDSNA</sequence>
<name>A0ABR2ZT09_9AGAR</name>
<dbReference type="EMBL" id="JBBXMP010000071">
    <property type="protein sequence ID" value="KAL0063888.1"/>
    <property type="molecule type" value="Genomic_DNA"/>
</dbReference>
<evidence type="ECO:0000313" key="1">
    <source>
        <dbReference type="EMBL" id="KAL0063888.1"/>
    </source>
</evidence>
<protein>
    <submittedName>
        <fullName evidence="1">Uncharacterized protein</fullName>
    </submittedName>
</protein>
<keyword evidence="2" id="KW-1185">Reference proteome</keyword>
<gene>
    <name evidence="1" type="ORF">AAF712_009169</name>
</gene>
<dbReference type="Proteomes" id="UP001437256">
    <property type="component" value="Unassembled WGS sequence"/>
</dbReference>
<proteinExistence type="predicted"/>
<evidence type="ECO:0000313" key="2">
    <source>
        <dbReference type="Proteomes" id="UP001437256"/>
    </source>
</evidence>
<reference evidence="1 2" key="1">
    <citation type="submission" date="2024-05" db="EMBL/GenBank/DDBJ databases">
        <title>A draft genome resource for the thread blight pathogen Marasmius tenuissimus strain MS-2.</title>
        <authorList>
            <person name="Yulfo-Soto G.E."/>
            <person name="Baruah I.K."/>
            <person name="Amoako-Attah I."/>
            <person name="Bukari Y."/>
            <person name="Meinhardt L.W."/>
            <person name="Bailey B.A."/>
            <person name="Cohen S.P."/>
        </authorList>
    </citation>
    <scope>NUCLEOTIDE SEQUENCE [LARGE SCALE GENOMIC DNA]</scope>
    <source>
        <strain evidence="1 2">MS-2</strain>
    </source>
</reference>
<organism evidence="1 2">
    <name type="scientific">Marasmius tenuissimus</name>
    <dbReference type="NCBI Taxonomy" id="585030"/>
    <lineage>
        <taxon>Eukaryota</taxon>
        <taxon>Fungi</taxon>
        <taxon>Dikarya</taxon>
        <taxon>Basidiomycota</taxon>
        <taxon>Agaricomycotina</taxon>
        <taxon>Agaricomycetes</taxon>
        <taxon>Agaricomycetidae</taxon>
        <taxon>Agaricales</taxon>
        <taxon>Marasmiineae</taxon>
        <taxon>Marasmiaceae</taxon>
        <taxon>Marasmius</taxon>
    </lineage>
</organism>
<comment type="caution">
    <text evidence="1">The sequence shown here is derived from an EMBL/GenBank/DDBJ whole genome shotgun (WGS) entry which is preliminary data.</text>
</comment>
<accession>A0ABR2ZT09</accession>